<organism evidence="1 2">
    <name type="scientific">Catharanthus roseus</name>
    <name type="common">Madagascar periwinkle</name>
    <name type="synonym">Vinca rosea</name>
    <dbReference type="NCBI Taxonomy" id="4058"/>
    <lineage>
        <taxon>Eukaryota</taxon>
        <taxon>Viridiplantae</taxon>
        <taxon>Streptophyta</taxon>
        <taxon>Embryophyta</taxon>
        <taxon>Tracheophyta</taxon>
        <taxon>Spermatophyta</taxon>
        <taxon>Magnoliopsida</taxon>
        <taxon>eudicotyledons</taxon>
        <taxon>Gunneridae</taxon>
        <taxon>Pentapetalae</taxon>
        <taxon>asterids</taxon>
        <taxon>lamiids</taxon>
        <taxon>Gentianales</taxon>
        <taxon>Apocynaceae</taxon>
        <taxon>Rauvolfioideae</taxon>
        <taxon>Vinceae</taxon>
        <taxon>Catharanthinae</taxon>
        <taxon>Catharanthus</taxon>
    </lineage>
</organism>
<sequence length="196" mass="23302">MSDSRSFNHSNKAMSESSQSRQPEPIRENTPHPEQATHMIIENFMIKMTELLETLTATRRNDRDILKYEDALKNNFQEELKKEYILRWLCEQSNLTVAQYTTKFNRHWLPYHQWDSRQQLKRPQGRRWQIEQLFRGRQLLAQLQPPINVLDKDHGSLEIPRDLKLRSCFQCGKPGRTKDQCPETQQVPLETSRRAG</sequence>
<reference evidence="2" key="1">
    <citation type="journal article" date="2023" name="Nat. Plants">
        <title>Single-cell RNA sequencing provides a high-resolution roadmap for understanding the multicellular compartmentation of specialized metabolism.</title>
        <authorList>
            <person name="Sun S."/>
            <person name="Shen X."/>
            <person name="Li Y."/>
            <person name="Li Y."/>
            <person name="Wang S."/>
            <person name="Li R."/>
            <person name="Zhang H."/>
            <person name="Shen G."/>
            <person name="Guo B."/>
            <person name="Wei J."/>
            <person name="Xu J."/>
            <person name="St-Pierre B."/>
            <person name="Chen S."/>
            <person name="Sun C."/>
        </authorList>
    </citation>
    <scope>NUCLEOTIDE SEQUENCE [LARGE SCALE GENOMIC DNA]</scope>
</reference>
<protein>
    <submittedName>
        <fullName evidence="1">Uncharacterized protein</fullName>
    </submittedName>
</protein>
<evidence type="ECO:0000313" key="1">
    <source>
        <dbReference type="EMBL" id="KAI5666692.1"/>
    </source>
</evidence>
<name>A0ACC0B230_CATRO</name>
<dbReference type="Proteomes" id="UP001060085">
    <property type="component" value="Linkage Group LG04"/>
</dbReference>
<proteinExistence type="predicted"/>
<comment type="caution">
    <text evidence="1">The sequence shown here is derived from an EMBL/GenBank/DDBJ whole genome shotgun (WGS) entry which is preliminary data.</text>
</comment>
<accession>A0ACC0B230</accession>
<gene>
    <name evidence="1" type="ORF">M9H77_16545</name>
</gene>
<keyword evidence="2" id="KW-1185">Reference proteome</keyword>
<dbReference type="EMBL" id="CM044704">
    <property type="protein sequence ID" value="KAI5666692.1"/>
    <property type="molecule type" value="Genomic_DNA"/>
</dbReference>
<evidence type="ECO:0000313" key="2">
    <source>
        <dbReference type="Proteomes" id="UP001060085"/>
    </source>
</evidence>